<evidence type="ECO:0000313" key="2">
    <source>
        <dbReference type="EMBL" id="QPG66972.1"/>
    </source>
</evidence>
<organism evidence="3">
    <name type="scientific">Mycolicibacterium mucogenicum DSM 44124</name>
    <dbReference type="NCBI Taxonomy" id="1226753"/>
    <lineage>
        <taxon>Bacteria</taxon>
        <taxon>Bacillati</taxon>
        <taxon>Actinomycetota</taxon>
        <taxon>Actinomycetes</taxon>
        <taxon>Mycobacteriales</taxon>
        <taxon>Mycobacteriaceae</taxon>
        <taxon>Mycolicibacterium</taxon>
    </lineage>
</organism>
<dbReference type="Proteomes" id="UP000309231">
    <property type="component" value="Chromosome"/>
</dbReference>
<dbReference type="InterPro" id="IPR025159">
    <property type="entry name" value="AbiEi_N"/>
</dbReference>
<dbReference type="GeneID" id="76726270"/>
<evidence type="ECO:0000313" key="3">
    <source>
        <dbReference type="EMBL" id="TLH53515.1"/>
    </source>
</evidence>
<reference evidence="3" key="1">
    <citation type="submission" date="2018-01" db="EMBL/GenBank/DDBJ databases">
        <title>Comparative genomics of Mycobacterium mucogenicum and Mycobacterium neoaurum clade members emphasizing tRNA and non-coding RNA.</title>
        <authorList>
            <person name="Behra P.R.K."/>
            <person name="Pettersson B.M.F."/>
            <person name="Das S."/>
            <person name="Dasgupta S."/>
            <person name="Kirsebom L.A."/>
        </authorList>
    </citation>
    <scope>NUCLEOTIDE SEQUENCE</scope>
    <source>
        <strain evidence="3">DSM 44124</strain>
    </source>
</reference>
<protein>
    <submittedName>
        <fullName evidence="2">Type IV toxin-antitoxin system AbiEi family antitoxin domain-containing protein</fullName>
    </submittedName>
</protein>
<reference evidence="2 4" key="3">
    <citation type="journal article" date="2019" name="Sci. Rep.">
        <title>Insight into the biology of Mycobacterium mucogenicum and Mycobacterium neoaurum clade members.</title>
        <authorList>
            <person name="Behra P.R.K."/>
            <person name="Pettersson B.M.F."/>
            <person name="Ramesh M."/>
            <person name="Dasgupta S."/>
            <person name="Kirsebom L.A."/>
        </authorList>
    </citation>
    <scope>NUCLEOTIDE SEQUENCE [LARGE SCALE GENOMIC DNA]</scope>
    <source>
        <strain evidence="2 4">DSM 44124</strain>
    </source>
</reference>
<dbReference type="AlphaFoldDB" id="A0A8H2JEZ5"/>
<keyword evidence="4" id="KW-1185">Reference proteome</keyword>
<dbReference type="Pfam" id="PF13338">
    <property type="entry name" value="AbiEi_4"/>
    <property type="match status" value="1"/>
</dbReference>
<dbReference type="EMBL" id="POTL01000001">
    <property type="protein sequence ID" value="TLH53515.1"/>
    <property type="molecule type" value="Genomic_DNA"/>
</dbReference>
<accession>A0A8H2JEZ5</accession>
<dbReference type="RefSeq" id="WP_053856261.1">
    <property type="nucleotide sequence ID" value="NZ_ANBS01000072.1"/>
</dbReference>
<sequence>MDDKGRAADAEIAEVLGRQAGVISRRQVLDAGRHDPYIRRMLRRNEWARIHDGVYIDHTGSPSWQQRAWAAVLYAAPAVLCLESAMQHEGPVIHVAVERNRTALVEPDGVRIHHVAHLDQRALWHLGPPRLRYEEAALDVACRAAEFEAIAVLADACQSRRTTAPRLMAVLESRRRVPRRRWLRAILLDISEGTCSVLEQRYLDRVERAHGLPRGSRQNRSASSSGVRYRDVEYGKRLVIELDGRLFHDSATARNTDIERDLDAAVDGRWTVRLSYQQVFERPCQTATKIAQILRRRGIPVSGRPCGPGCRYPAADIAA</sequence>
<name>A0A8H2JEZ5_MYCMU</name>
<evidence type="ECO:0000313" key="4">
    <source>
        <dbReference type="Proteomes" id="UP000309231"/>
    </source>
</evidence>
<evidence type="ECO:0000259" key="1">
    <source>
        <dbReference type="Pfam" id="PF13338"/>
    </source>
</evidence>
<dbReference type="EMBL" id="CP062008">
    <property type="protein sequence ID" value="QPG66972.1"/>
    <property type="molecule type" value="Genomic_DNA"/>
</dbReference>
<dbReference type="KEGG" id="mmuc:C1S78_015190"/>
<feature type="domain" description="AbiEi antitoxin N-terminal" evidence="1">
    <location>
        <begin position="12"/>
        <end position="55"/>
    </location>
</feature>
<proteinExistence type="predicted"/>
<reference evidence="2 4" key="2">
    <citation type="journal article" date="2019" name="BMC Evol. Biol.">
        <title>Comparative genomics of Mycobacterium mucogenicum and Mycobacterium neoaurum clade members emphasizing tRNA and non-coding RNA.</title>
        <authorList>
            <person name="Behra P.R.K."/>
            <person name="Pettersson B.M.F."/>
            <person name="Das S."/>
            <person name="Dasgupta S."/>
            <person name="Kirsebom L.A."/>
        </authorList>
    </citation>
    <scope>NUCLEOTIDE SEQUENCE [LARGE SCALE GENOMIC DNA]</scope>
    <source>
        <strain evidence="2 4">DSM 44124</strain>
    </source>
</reference>
<gene>
    <name evidence="2" type="ORF">C1S78_015190</name>
    <name evidence="3" type="ORF">C1S78_15150</name>
</gene>